<proteinExistence type="predicted"/>
<protein>
    <submittedName>
        <fullName evidence="1">Uncharacterized protein</fullName>
    </submittedName>
</protein>
<reference evidence="2" key="2">
    <citation type="submission" date="2011-02" db="EMBL/GenBank/DDBJ databases">
        <title>The complete genome of Pedobacter saltans DSM 12145.</title>
        <authorList>
            <consortium name="US DOE Joint Genome Institute (JGI-PGF)"/>
            <person name="Lucas S."/>
            <person name="Copeland A."/>
            <person name="Lapidus A."/>
            <person name="Bruce D."/>
            <person name="Goodwin L."/>
            <person name="Pitluck S."/>
            <person name="Kyrpides N."/>
            <person name="Mavromatis K."/>
            <person name="Pagani I."/>
            <person name="Ivanova N."/>
            <person name="Ovchinnikova G."/>
            <person name="Lu M."/>
            <person name="Detter J.C."/>
            <person name="Han C."/>
            <person name="Land M."/>
            <person name="Hauser L."/>
            <person name="Markowitz V."/>
            <person name="Cheng J.-F."/>
            <person name="Hugenholtz P."/>
            <person name="Woyke T."/>
            <person name="Wu D."/>
            <person name="Tindall B."/>
            <person name="Pomrenke H.G."/>
            <person name="Brambilla E."/>
            <person name="Klenk H.-P."/>
            <person name="Eisen J.A."/>
        </authorList>
    </citation>
    <scope>NUCLEOTIDE SEQUENCE [LARGE SCALE GENOMIC DNA]</scope>
    <source>
        <strain evidence="2">ATCC 51119 / DSM 12145 / JCM 21818 / LMG 10337 / NBRC 100064 / NCIMB 13643</strain>
    </source>
</reference>
<evidence type="ECO:0000313" key="2">
    <source>
        <dbReference type="Proteomes" id="UP000000310"/>
    </source>
</evidence>
<evidence type="ECO:0000313" key="1">
    <source>
        <dbReference type="EMBL" id="ADY53233.1"/>
    </source>
</evidence>
<name>F0S6X0_PSESL</name>
<dbReference type="Gene3D" id="2.60.40.3680">
    <property type="match status" value="1"/>
</dbReference>
<sequence length="381" mass="44199">MRITLGLFFLIYISTFSIVAYSQDNQIQLKGIVPGKQAKNIQIVEQRISANIYRDYSYVECYYHLRNTGAEVEAEMGLPIMNFVAASQKNVNLYDRNSFEVLINNRSIGYRNIYIPNELREITGRKSNKNAVNRYYKKNMPGYAWRILFPENGELQLLVKYKLPAGQTNSFNYFGYQLAQSALWKGKIERTEVSVNLAGINPDALISVAPKTNEQNPQNFKWHYKNADSKDYIFVKYQGGFSRRNSFERETASNSIKFLLNNKKVSEKKIEKQKKTEIAFVKRSENQVNVFTKDFVLKSFANEVSERFPDIKKRIEKLDTYKFDTSYILILNGRRVNRNKAYETLYETHSTSIKSLELKDDTNSGKTEISIDTQKITTYGA</sequence>
<dbReference type="EMBL" id="CP002545">
    <property type="protein sequence ID" value="ADY53233.1"/>
    <property type="molecule type" value="Genomic_DNA"/>
</dbReference>
<dbReference type="RefSeq" id="WP_013633718.1">
    <property type="nucleotide sequence ID" value="NC_015177.1"/>
</dbReference>
<dbReference type="STRING" id="762903.Pedsa_2691"/>
<dbReference type="Proteomes" id="UP000000310">
    <property type="component" value="Chromosome"/>
</dbReference>
<dbReference type="KEGG" id="psn:Pedsa_2691"/>
<dbReference type="HOGENOM" id="CLU_725351_0_0_10"/>
<accession>F0S6X0</accession>
<gene>
    <name evidence="1" type="ordered locus">Pedsa_2691</name>
</gene>
<organism evidence="1 2">
    <name type="scientific">Pseudopedobacter saltans (strain ATCC 51119 / DSM 12145 / JCM 21818 / CCUG 39354 / LMG 10337 / NBRC 100064 / NCIMB 13643)</name>
    <name type="common">Pedobacter saltans</name>
    <dbReference type="NCBI Taxonomy" id="762903"/>
    <lineage>
        <taxon>Bacteria</taxon>
        <taxon>Pseudomonadati</taxon>
        <taxon>Bacteroidota</taxon>
        <taxon>Sphingobacteriia</taxon>
        <taxon>Sphingobacteriales</taxon>
        <taxon>Sphingobacteriaceae</taxon>
        <taxon>Pseudopedobacter</taxon>
    </lineage>
</organism>
<reference evidence="1 2" key="1">
    <citation type="journal article" date="2011" name="Stand. Genomic Sci.">
        <title>Complete genome sequence of the gliding, heparinolytic Pedobacter saltans type strain (113).</title>
        <authorList>
            <person name="Liolios K."/>
            <person name="Sikorski J."/>
            <person name="Lu M."/>
            <person name="Nolan M."/>
            <person name="Lapidus A."/>
            <person name="Lucas S."/>
            <person name="Hammon N."/>
            <person name="Deshpande S."/>
            <person name="Cheng J.F."/>
            <person name="Tapia R."/>
            <person name="Han C."/>
            <person name="Goodwin L."/>
            <person name="Pitluck S."/>
            <person name="Huntemann M."/>
            <person name="Ivanova N."/>
            <person name="Pagani I."/>
            <person name="Mavromatis K."/>
            <person name="Ovchinikova G."/>
            <person name="Pati A."/>
            <person name="Chen A."/>
            <person name="Palaniappan K."/>
            <person name="Land M."/>
            <person name="Hauser L."/>
            <person name="Brambilla E.M."/>
            <person name="Kotsyurbenko O."/>
            <person name="Rohde M."/>
            <person name="Tindall B.J."/>
            <person name="Abt B."/>
            <person name="Goker M."/>
            <person name="Detter J.C."/>
            <person name="Woyke T."/>
            <person name="Bristow J."/>
            <person name="Eisen J.A."/>
            <person name="Markowitz V."/>
            <person name="Hugenholtz P."/>
            <person name="Klenk H.P."/>
            <person name="Kyrpides N.C."/>
        </authorList>
    </citation>
    <scope>NUCLEOTIDE SEQUENCE [LARGE SCALE GENOMIC DNA]</scope>
    <source>
        <strain evidence="2">ATCC 51119 / DSM 12145 / JCM 21818 / LMG 10337 / NBRC 100064 / NCIMB 13643</strain>
    </source>
</reference>
<keyword evidence="2" id="KW-1185">Reference proteome</keyword>
<dbReference type="AlphaFoldDB" id="F0S6X0"/>